<dbReference type="Pfam" id="PF13561">
    <property type="entry name" value="adh_short_C2"/>
    <property type="match status" value="1"/>
</dbReference>
<dbReference type="GO" id="GO:0016616">
    <property type="term" value="F:oxidoreductase activity, acting on the CH-OH group of donors, NAD or NADP as acceptor"/>
    <property type="evidence" value="ECO:0007669"/>
    <property type="project" value="TreeGrafter"/>
</dbReference>
<accession>A0A0S1ST48</accession>
<accession>A0A0S1SJE4</accession>
<organism evidence="3 4">
    <name type="scientific">Candidatus Peribacter riflensis</name>
    <dbReference type="NCBI Taxonomy" id="1735162"/>
    <lineage>
        <taxon>Bacteria</taxon>
        <taxon>Candidatus Peregrinibacteriota</taxon>
        <taxon>Candidatus Peribacteria</taxon>
        <taxon>Candidatus Peribacterales</taxon>
        <taxon>Candidatus Peribacteraceae</taxon>
        <taxon>Candidatus Peribacter</taxon>
    </lineage>
</organism>
<reference evidence="3 4" key="2">
    <citation type="journal article" date="2016" name="PeerJ">
        <title>Analysis of five complete genome sequences for members of the class Peribacteria in the recently recognized Peregrinibacteria bacterial phylum.</title>
        <authorList>
            <person name="Anantharaman K."/>
            <person name="Brown C.T."/>
            <person name="Burstein D."/>
            <person name="Castelle C.J."/>
            <person name="Probst A.J."/>
            <person name="Thomas B.C."/>
            <person name="Williams K.H."/>
            <person name="Banfield J.F."/>
        </authorList>
    </citation>
    <scope>NUCLEOTIDE SEQUENCE [LARGE SCALE GENOMIC DNA]</scope>
    <source>
        <strain evidence="3">RIFOXYD1_FULL_PER-ii_59_16</strain>
    </source>
</reference>
<proteinExistence type="inferred from homology"/>
<comment type="similarity">
    <text evidence="1">Belongs to the short-chain dehydrogenases/reductases (SDR) family.</text>
</comment>
<accession>A0A0S1SVT4</accession>
<reference evidence="4" key="1">
    <citation type="submission" date="2015-10" db="EMBL/GenBank/DDBJ databases">
        <title>Analysis of five complete genome sequences for members of the class Peribacteria in the recently recognized Peregrinibacteria bacterial phylum.</title>
        <authorList>
            <person name="Anantharaman K."/>
            <person name="Brown C.T."/>
            <person name="Burstein D."/>
            <person name="Castelle C.J."/>
            <person name="Probst A.J."/>
            <person name="Thomas B.C."/>
            <person name="Williams K.H."/>
            <person name="Banfield J.F."/>
        </authorList>
    </citation>
    <scope>NUCLEOTIDE SEQUENCE [LARGE SCALE GENOMIC DNA]</scope>
</reference>
<dbReference type="PANTHER" id="PTHR42760:SF133">
    <property type="entry name" value="3-OXOACYL-[ACYL-CARRIER-PROTEIN] REDUCTASE"/>
    <property type="match status" value="1"/>
</dbReference>
<keyword evidence="2" id="KW-0560">Oxidoreductase</keyword>
<dbReference type="Gene3D" id="3.40.50.720">
    <property type="entry name" value="NAD(P)-binding Rossmann-like Domain"/>
    <property type="match status" value="1"/>
</dbReference>
<evidence type="ECO:0000256" key="2">
    <source>
        <dbReference type="ARBA" id="ARBA00023002"/>
    </source>
</evidence>
<dbReference type="AlphaFoldDB" id="A0A0S1ST48"/>
<dbReference type="PANTHER" id="PTHR42760">
    <property type="entry name" value="SHORT-CHAIN DEHYDROGENASES/REDUCTASES FAMILY MEMBER"/>
    <property type="match status" value="1"/>
</dbReference>
<dbReference type="PRINTS" id="PR00081">
    <property type="entry name" value="GDHRDH"/>
</dbReference>
<accession>A0A0S1SJ40</accession>
<dbReference type="STRING" id="1735162.PeribacterB2_0951"/>
<dbReference type="InterPro" id="IPR036291">
    <property type="entry name" value="NAD(P)-bd_dom_sf"/>
</dbReference>
<protein>
    <submittedName>
        <fullName evidence="3">Short chain dehydrogenase</fullName>
    </submittedName>
</protein>
<sequence>MDLTGKIIVVTGGQGLLGSTMVKRLRECGATAISADIACTDDLGHGKCRIDITDEKSVQSVVDSIVKEFGKIDGWVNNAYPRSSTFRLPFDEQPQHDFEKDIISHLGGYALCARVVLTQMKKQGSGSLVSMGSIYGCVAPDYSLYEGLPGIGTPVVYATIKGGIIQMTRALASFYGKSGVRVNAVSPGGIEDLKNQPKEFIDRYSKRVPLGRMGKPDDIAPAVAFLLSDEAQYITGQNLIVDGGWTAL</sequence>
<dbReference type="Proteomes" id="UP000069135">
    <property type="component" value="Chromosome"/>
</dbReference>
<dbReference type="PATRIC" id="fig|1735161.3.peg.928"/>
<accession>A0A0S1SNI1</accession>
<evidence type="ECO:0000313" key="4">
    <source>
        <dbReference type="Proteomes" id="UP000069135"/>
    </source>
</evidence>
<evidence type="ECO:0000313" key="3">
    <source>
        <dbReference type="EMBL" id="ALM13615.1"/>
    </source>
</evidence>
<evidence type="ECO:0000256" key="1">
    <source>
        <dbReference type="ARBA" id="ARBA00006484"/>
    </source>
</evidence>
<name>A0A0S1ST48_9BACT</name>
<dbReference type="KEGG" id="prf:PeribacterA2_0949"/>
<dbReference type="InterPro" id="IPR002347">
    <property type="entry name" value="SDR_fam"/>
</dbReference>
<dbReference type="EMBL" id="CP013065">
    <property type="protein sequence ID" value="ALM13615.1"/>
    <property type="molecule type" value="Genomic_DNA"/>
</dbReference>
<dbReference type="SUPFAM" id="SSF51735">
    <property type="entry name" value="NAD(P)-binding Rossmann-fold domains"/>
    <property type="match status" value="1"/>
</dbReference>
<gene>
    <name evidence="3" type="ORF">PeribacterD1_0949</name>
</gene>